<name>W1PLS6_AMBTC</name>
<evidence type="ECO:0000313" key="3">
    <source>
        <dbReference type="Proteomes" id="UP000017836"/>
    </source>
</evidence>
<dbReference type="Proteomes" id="UP000017836">
    <property type="component" value="Unassembled WGS sequence"/>
</dbReference>
<dbReference type="PANTHER" id="PTHR34361:SF2">
    <property type="entry name" value="OS08G0157800 PROTEIN"/>
    <property type="match status" value="1"/>
</dbReference>
<accession>W1PLS6</accession>
<feature type="region of interest" description="Disordered" evidence="1">
    <location>
        <begin position="740"/>
        <end position="766"/>
    </location>
</feature>
<dbReference type="EMBL" id="KI393569">
    <property type="protein sequence ID" value="ERN08105.1"/>
    <property type="molecule type" value="Genomic_DNA"/>
</dbReference>
<feature type="region of interest" description="Disordered" evidence="1">
    <location>
        <begin position="362"/>
        <end position="409"/>
    </location>
</feature>
<feature type="compositionally biased region" description="Basic and acidic residues" evidence="1">
    <location>
        <begin position="393"/>
        <end position="409"/>
    </location>
</feature>
<keyword evidence="3" id="KW-1185">Reference proteome</keyword>
<dbReference type="OMA" id="WEHISSR"/>
<dbReference type="HOGENOM" id="CLU_286883_0_0_1"/>
<dbReference type="AlphaFoldDB" id="W1PLS6"/>
<reference evidence="3" key="1">
    <citation type="journal article" date="2013" name="Science">
        <title>The Amborella genome and the evolution of flowering plants.</title>
        <authorList>
            <consortium name="Amborella Genome Project"/>
        </authorList>
    </citation>
    <scope>NUCLEOTIDE SEQUENCE [LARGE SCALE GENOMIC DNA]</scope>
</reference>
<dbReference type="PANTHER" id="PTHR34361">
    <property type="entry name" value="OS08G0157800 PROTEIN"/>
    <property type="match status" value="1"/>
</dbReference>
<evidence type="ECO:0000313" key="2">
    <source>
        <dbReference type="EMBL" id="ERN08105.1"/>
    </source>
</evidence>
<organism evidence="2 3">
    <name type="scientific">Amborella trichopoda</name>
    <dbReference type="NCBI Taxonomy" id="13333"/>
    <lineage>
        <taxon>Eukaryota</taxon>
        <taxon>Viridiplantae</taxon>
        <taxon>Streptophyta</taxon>
        <taxon>Embryophyta</taxon>
        <taxon>Tracheophyta</taxon>
        <taxon>Spermatophyta</taxon>
        <taxon>Magnoliopsida</taxon>
        <taxon>Amborellales</taxon>
        <taxon>Amborellaceae</taxon>
        <taxon>Amborella</taxon>
    </lineage>
</organism>
<sequence length="1076" mass="118001">MALGSSCCGHGSSSTLSPLAQPFTVDHYCIKKPTESPAQIADQSPSDPYNSSSRPYNPSLRNWLHLGPIPDGLFHSSMDLETGITGMSSSHAVGFGYFDKDLNSSYSRNFSYSEEPEPLSSNPIEAETYFPQYPLEVPDACSSLFASSGSSRANLVGSSGYESAPVTVNSERYSMNNFDCFGNPPGYVLETKWKSPWIEPLDGQQGQGKGHEQLTGEWFTKWPLSSVNGACSQDLWKHQPGGLTAHEKPHGIWQGKQNEYCGSQVPSKALDATFSDPSLSTKVSDENAQATSSAMPRASSVSAAVSALEDTSNPKFADLMSFGPTWNPLNRNPSTFDSYISDMESCPTTNPTIFYPSMTSLSPSQTFRPQGSAIGNSTGDISIDAQDGSNQLDAKEEDHTTTNGVPEERTDTQQRLSNFYAKHAIPYALNFCTGVFGTSNAIPSSLGTINQPISPIDSASWKPAPDFQYPTYGPAQNGNPQTLVDESVQFMGLKQCQQAIAVSDDEEIFFSPKLPAYHPSPSPSSQPSVTMTSLHETENNFGCTNETISTICERGSPILAKAGRHIDPRSESPSVPKDNKEPIIFEAGMTENEETNGHTSDGLPDFFQPNESVQDLPSNGVGCSNAETCEALNGSLHVSNGSLVPRVDSHLLVNMMHNLSDLLHSSCCLNTDALKESDFDVLSLILRNLHQCILKKRGLSGDLQRSYCFGGSHHVQNSADMDKGHAEEKSPIAGIEVKDAPSQCNNEGHDTVEGSMPPGSPRKPDDSHKFVATSNNMAFKKDNDITQDMEKTLKKSFDEEGSQDLETLLYKNLWIESEAALCTMKYELKSVQMKLEMERSKQLVEKVGTMMESVNLEETITNSEVKSAKATCNTSIEDVQPTSEEAKETSTNHKTKPDEKPDEKVEAQSEDITAVMARFMVLKNRKDPSVSPPQECEPRFSLRSRSYSNLDFLTKLHSSRTEEEEAAMSIIPSFSDGKTETGRTQSAYIEGKERLFAQWEVETGGTRPVLRERQCDSGNRSGRPAILRDVRVCGAPPVPAYQTLGFQRYFENPPGQRSPFPESPYDWEHVLWDELV</sequence>
<proteinExistence type="predicted"/>
<gene>
    <name evidence="2" type="ORF">AMTR_s00018p00042060</name>
</gene>
<feature type="region of interest" description="Disordered" evidence="1">
    <location>
        <begin position="878"/>
        <end position="907"/>
    </location>
</feature>
<dbReference type="Gramene" id="ERN08105">
    <property type="protein sequence ID" value="ERN08105"/>
    <property type="gene ID" value="AMTR_s00018p00042060"/>
</dbReference>
<feature type="compositionally biased region" description="Basic and acidic residues" evidence="1">
    <location>
        <begin position="884"/>
        <end position="907"/>
    </location>
</feature>
<protein>
    <submittedName>
        <fullName evidence="2">Uncharacterized protein</fullName>
    </submittedName>
</protein>
<evidence type="ECO:0000256" key="1">
    <source>
        <dbReference type="SAM" id="MobiDB-lite"/>
    </source>
</evidence>
<feature type="compositionally biased region" description="Polar residues" evidence="1">
    <location>
        <begin position="362"/>
        <end position="380"/>
    </location>
</feature>